<dbReference type="VEuPathDB" id="VectorBase:ADIR007394"/>
<protein>
    <submittedName>
        <fullName evidence="1">Uncharacterized protein</fullName>
    </submittedName>
</protein>
<sequence length="202" mass="23057">METSSEVMDCASSEPRNTALTIYRANDGTKRKLFLLVQLDRTLVVVERRPGDGCDGSGSLCVHTRFEEFRQHCFVENALRTGRCVVQIEVDDREEPIVTDFMDVSVGRPLSSLEDNFTCFDEVLKTLRDQTAERRAQLETCRLTVGEVFNGMNERMKMVPALLRSSNAEEKVPLVRYGALWMKVHNDQLLIGVPLYNCTYKR</sequence>
<reference evidence="1" key="2">
    <citation type="submission" date="2020-05" db="UniProtKB">
        <authorList>
            <consortium name="EnsemblMetazoa"/>
        </authorList>
    </citation>
    <scope>IDENTIFICATION</scope>
    <source>
        <strain evidence="1">WRAIR2</strain>
    </source>
</reference>
<proteinExistence type="predicted"/>
<evidence type="ECO:0000313" key="2">
    <source>
        <dbReference type="Proteomes" id="UP000075884"/>
    </source>
</evidence>
<name>A0A182NIC1_9DIPT</name>
<evidence type="ECO:0000313" key="1">
    <source>
        <dbReference type="EnsemblMetazoa" id="ADIR007394-PA"/>
    </source>
</evidence>
<reference evidence="2" key="1">
    <citation type="submission" date="2013-03" db="EMBL/GenBank/DDBJ databases">
        <title>The Genome Sequence of Anopheles dirus WRAIR2.</title>
        <authorList>
            <consortium name="The Broad Institute Genomics Platform"/>
            <person name="Neafsey D.E."/>
            <person name="Walton C."/>
            <person name="Walker B."/>
            <person name="Young S.K."/>
            <person name="Zeng Q."/>
            <person name="Gargeya S."/>
            <person name="Fitzgerald M."/>
            <person name="Haas B."/>
            <person name="Abouelleil A."/>
            <person name="Allen A.W."/>
            <person name="Alvarado L."/>
            <person name="Arachchi H.M."/>
            <person name="Berlin A.M."/>
            <person name="Chapman S.B."/>
            <person name="Gainer-Dewar J."/>
            <person name="Goldberg J."/>
            <person name="Griggs A."/>
            <person name="Gujja S."/>
            <person name="Hansen M."/>
            <person name="Howarth C."/>
            <person name="Imamovic A."/>
            <person name="Ireland A."/>
            <person name="Larimer J."/>
            <person name="McCowan C."/>
            <person name="Murphy C."/>
            <person name="Pearson M."/>
            <person name="Poon T.W."/>
            <person name="Priest M."/>
            <person name="Roberts A."/>
            <person name="Saif S."/>
            <person name="Shea T."/>
            <person name="Sisk P."/>
            <person name="Sykes S."/>
            <person name="Wortman J."/>
            <person name="Nusbaum C."/>
            <person name="Birren B."/>
        </authorList>
    </citation>
    <scope>NUCLEOTIDE SEQUENCE [LARGE SCALE GENOMIC DNA]</scope>
    <source>
        <strain evidence="2">WRAIR2</strain>
    </source>
</reference>
<dbReference type="AlphaFoldDB" id="A0A182NIC1"/>
<keyword evidence="2" id="KW-1185">Reference proteome</keyword>
<dbReference type="EnsemblMetazoa" id="ADIR007394-RA">
    <property type="protein sequence ID" value="ADIR007394-PA"/>
    <property type="gene ID" value="ADIR007394"/>
</dbReference>
<accession>A0A182NIC1</accession>
<dbReference type="Proteomes" id="UP000075884">
    <property type="component" value="Unassembled WGS sequence"/>
</dbReference>
<organism evidence="1 2">
    <name type="scientific">Anopheles dirus</name>
    <dbReference type="NCBI Taxonomy" id="7168"/>
    <lineage>
        <taxon>Eukaryota</taxon>
        <taxon>Metazoa</taxon>
        <taxon>Ecdysozoa</taxon>
        <taxon>Arthropoda</taxon>
        <taxon>Hexapoda</taxon>
        <taxon>Insecta</taxon>
        <taxon>Pterygota</taxon>
        <taxon>Neoptera</taxon>
        <taxon>Endopterygota</taxon>
        <taxon>Diptera</taxon>
        <taxon>Nematocera</taxon>
        <taxon>Culicoidea</taxon>
        <taxon>Culicidae</taxon>
        <taxon>Anophelinae</taxon>
        <taxon>Anopheles</taxon>
    </lineage>
</organism>